<reference evidence="2 3" key="1">
    <citation type="submission" date="2014-07" db="EMBL/GenBank/DDBJ databases">
        <title>Draft genome sequence of Thalassospira xianhensis P-4 (MCCC 1A02616).</title>
        <authorList>
            <person name="Lai Q."/>
            <person name="Shao Z."/>
        </authorList>
    </citation>
    <scope>NUCLEOTIDE SEQUENCE [LARGE SCALE GENOMIC DNA]</scope>
    <source>
        <strain evidence="2 3">MCCC 1A02616</strain>
    </source>
</reference>
<organism evidence="2 3">
    <name type="scientific">Thalassospira xianhensis MCCC 1A02616</name>
    <dbReference type="NCBI Taxonomy" id="1177929"/>
    <lineage>
        <taxon>Bacteria</taxon>
        <taxon>Pseudomonadati</taxon>
        <taxon>Pseudomonadota</taxon>
        <taxon>Alphaproteobacteria</taxon>
        <taxon>Rhodospirillales</taxon>
        <taxon>Thalassospiraceae</taxon>
        <taxon>Thalassospira</taxon>
    </lineage>
</organism>
<comment type="caution">
    <text evidence="2">The sequence shown here is derived from an EMBL/GenBank/DDBJ whole genome shotgun (WGS) entry which is preliminary data.</text>
</comment>
<gene>
    <name evidence="2" type="ORF">TH5_14850</name>
</gene>
<dbReference type="AlphaFoldDB" id="A0A367UDD6"/>
<dbReference type="Proteomes" id="UP000252419">
    <property type="component" value="Unassembled WGS sequence"/>
</dbReference>
<evidence type="ECO:0000256" key="1">
    <source>
        <dbReference type="SAM" id="MobiDB-lite"/>
    </source>
</evidence>
<keyword evidence="3" id="KW-1185">Reference proteome</keyword>
<dbReference type="EMBL" id="JPWA01000017">
    <property type="protein sequence ID" value="RCK05314.1"/>
    <property type="molecule type" value="Genomic_DNA"/>
</dbReference>
<accession>A0A367UDD6</accession>
<proteinExistence type="predicted"/>
<protein>
    <submittedName>
        <fullName evidence="2">Uncharacterized protein</fullName>
    </submittedName>
</protein>
<evidence type="ECO:0000313" key="3">
    <source>
        <dbReference type="Proteomes" id="UP000252419"/>
    </source>
</evidence>
<feature type="region of interest" description="Disordered" evidence="1">
    <location>
        <begin position="1"/>
        <end position="85"/>
    </location>
</feature>
<name>A0A367UDD6_9PROT</name>
<evidence type="ECO:0000313" key="2">
    <source>
        <dbReference type="EMBL" id="RCK05314.1"/>
    </source>
</evidence>
<feature type="compositionally biased region" description="Basic and acidic residues" evidence="1">
    <location>
        <begin position="1"/>
        <end position="11"/>
    </location>
</feature>
<sequence>MDGVKFDETKRQNGRGAPAGKGAGRFAGPDADRVVSSGAGAVRGRDVITPAPGSERWSRRDRSVQAAPSGESGGRRGRRSPVAIGGKTSMCNRICRVGVGGTSGINDETR</sequence>